<keyword evidence="5 11" id="KW-0808">Transferase</keyword>
<comment type="function">
    <text evidence="11">Catalyzes the specific phosphorylation of the 3-hydroxyl group of shikimic acid using ATP as a cosubstrate.</text>
</comment>
<dbReference type="EC" id="2.7.1.71" evidence="3 11"/>
<dbReference type="Pfam" id="PF01202">
    <property type="entry name" value="SKI"/>
    <property type="match status" value="1"/>
</dbReference>
<organism evidence="13 14">
    <name type="scientific">Dongia soli</name>
    <dbReference type="NCBI Taxonomy" id="600628"/>
    <lineage>
        <taxon>Bacteria</taxon>
        <taxon>Pseudomonadati</taxon>
        <taxon>Pseudomonadota</taxon>
        <taxon>Alphaproteobacteria</taxon>
        <taxon>Rhodospirillales</taxon>
        <taxon>Dongiaceae</taxon>
        <taxon>Dongia</taxon>
    </lineage>
</organism>
<evidence type="ECO:0000256" key="7">
    <source>
        <dbReference type="ARBA" id="ARBA00022777"/>
    </source>
</evidence>
<keyword evidence="7 11" id="KW-0418">Kinase</keyword>
<keyword evidence="8 11" id="KW-0067">ATP-binding</keyword>
<feature type="binding site" evidence="11">
    <location>
        <position position="98"/>
    </location>
    <ligand>
        <name>substrate</name>
    </ligand>
</feature>
<dbReference type="InterPro" id="IPR000623">
    <property type="entry name" value="Shikimate_kinase/TSH1"/>
</dbReference>
<reference evidence="13 14" key="1">
    <citation type="journal article" date="2016" name="Antonie Van Leeuwenhoek">
        <title>Dongia soli sp. nov., isolated from soil from Dokdo, Korea.</title>
        <authorList>
            <person name="Kim D.U."/>
            <person name="Lee H."/>
            <person name="Kim H."/>
            <person name="Kim S.G."/>
            <person name="Ka J.O."/>
        </authorList>
    </citation>
    <scope>NUCLEOTIDE SEQUENCE [LARGE SCALE GENOMIC DNA]</scope>
    <source>
        <strain evidence="13 14">D78</strain>
    </source>
</reference>
<evidence type="ECO:0000256" key="8">
    <source>
        <dbReference type="ARBA" id="ARBA00022840"/>
    </source>
</evidence>
<keyword evidence="6 11" id="KW-0547">Nucleotide-binding</keyword>
<keyword evidence="11" id="KW-0460">Magnesium</keyword>
<proteinExistence type="inferred from homology"/>
<dbReference type="Proteomes" id="UP001279642">
    <property type="component" value="Unassembled WGS sequence"/>
</dbReference>
<feature type="binding site" evidence="11">
    <location>
        <position position="120"/>
    </location>
    <ligand>
        <name>substrate</name>
    </ligand>
</feature>
<dbReference type="CDD" id="cd00464">
    <property type="entry name" value="SK"/>
    <property type="match status" value="1"/>
</dbReference>
<evidence type="ECO:0000256" key="11">
    <source>
        <dbReference type="HAMAP-Rule" id="MF_00109"/>
    </source>
</evidence>
<dbReference type="InterPro" id="IPR027417">
    <property type="entry name" value="P-loop_NTPase"/>
</dbReference>
<dbReference type="RefSeq" id="WP_320507476.1">
    <property type="nucleotide sequence ID" value="NZ_JAXCLW010000001.1"/>
</dbReference>
<dbReference type="EMBL" id="JAXCLW010000001">
    <property type="protein sequence ID" value="MDY0882453.1"/>
    <property type="molecule type" value="Genomic_DNA"/>
</dbReference>
<sequence length="224" mass="24166">MAGSKGWVSMTGVPTEAESRDEEAAAGRAAHTALPAVAQPVDRTIVLVGLMGAGKSCIGKRLAAHLHLPFTDADREIEAAAGCSISDIFARHGEQAFRDGERRVIQRLLGNPVHVLATGGGAFMDPNTRALIKERAFSIWLRADLDLLVKRVARRNERPLLQNVDQRQKLAELMGIRYPVYAEADLTVDSTDGPPEATLARVIAALNDHRPAAHSTFAPRKVAP</sequence>
<feature type="binding site" evidence="11">
    <location>
        <position position="74"/>
    </location>
    <ligand>
        <name>substrate</name>
    </ligand>
</feature>
<comment type="pathway">
    <text evidence="1 11">Metabolic intermediate biosynthesis; chorismate biosynthesis; chorismate from D-erythrose 4-phosphate and phosphoenolpyruvate: step 5/7.</text>
</comment>
<dbReference type="PANTHER" id="PTHR21087">
    <property type="entry name" value="SHIKIMATE KINASE"/>
    <property type="match status" value="1"/>
</dbReference>
<comment type="catalytic activity">
    <reaction evidence="10 11">
        <text>shikimate + ATP = 3-phosphoshikimate + ADP + H(+)</text>
        <dbReference type="Rhea" id="RHEA:13121"/>
        <dbReference type="ChEBI" id="CHEBI:15378"/>
        <dbReference type="ChEBI" id="CHEBI:30616"/>
        <dbReference type="ChEBI" id="CHEBI:36208"/>
        <dbReference type="ChEBI" id="CHEBI:145989"/>
        <dbReference type="ChEBI" id="CHEBI:456216"/>
        <dbReference type="EC" id="2.7.1.71"/>
    </reaction>
</comment>
<dbReference type="NCBIfam" id="NF010552">
    <property type="entry name" value="PRK13946.1"/>
    <property type="match status" value="1"/>
</dbReference>
<keyword evidence="4 11" id="KW-0028">Amino-acid biosynthesis</keyword>
<protein>
    <recommendedName>
        <fullName evidence="3 11">Shikimate kinase</fullName>
        <shortName evidence="11">SK</shortName>
        <ecNumber evidence="3 11">2.7.1.71</ecNumber>
    </recommendedName>
</protein>
<feature type="binding site" evidence="11">
    <location>
        <begin position="52"/>
        <end position="57"/>
    </location>
    <ligand>
        <name>ATP</name>
        <dbReference type="ChEBI" id="CHEBI:30616"/>
    </ligand>
</feature>
<comment type="caution">
    <text evidence="13">The sequence shown here is derived from an EMBL/GenBank/DDBJ whole genome shotgun (WGS) entry which is preliminary data.</text>
</comment>
<accession>A0ABU5EA87</accession>
<dbReference type="InterPro" id="IPR023000">
    <property type="entry name" value="Shikimate_kinase_CS"/>
</dbReference>
<dbReference type="InterPro" id="IPR031322">
    <property type="entry name" value="Shikimate/glucono_kinase"/>
</dbReference>
<keyword evidence="14" id="KW-1185">Reference proteome</keyword>
<comment type="similarity">
    <text evidence="2 11">Belongs to the shikimate kinase family.</text>
</comment>
<evidence type="ECO:0000313" key="13">
    <source>
        <dbReference type="EMBL" id="MDY0882453.1"/>
    </source>
</evidence>
<name>A0ABU5EA87_9PROT</name>
<evidence type="ECO:0000256" key="4">
    <source>
        <dbReference type="ARBA" id="ARBA00022605"/>
    </source>
</evidence>
<dbReference type="HAMAP" id="MF_00109">
    <property type="entry name" value="Shikimate_kinase"/>
    <property type="match status" value="1"/>
</dbReference>
<evidence type="ECO:0000256" key="5">
    <source>
        <dbReference type="ARBA" id="ARBA00022679"/>
    </source>
</evidence>
<feature type="binding site" evidence="11">
    <location>
        <position position="177"/>
    </location>
    <ligand>
        <name>substrate</name>
    </ligand>
</feature>
<feature type="binding site" evidence="11">
    <location>
        <position position="158"/>
    </location>
    <ligand>
        <name>ATP</name>
        <dbReference type="ChEBI" id="CHEBI:30616"/>
    </ligand>
</feature>
<evidence type="ECO:0000313" key="14">
    <source>
        <dbReference type="Proteomes" id="UP001279642"/>
    </source>
</evidence>
<comment type="cofactor">
    <cofactor evidence="11">
        <name>Mg(2+)</name>
        <dbReference type="ChEBI" id="CHEBI:18420"/>
    </cofactor>
    <text evidence="11">Binds 1 Mg(2+) ion per subunit.</text>
</comment>
<keyword evidence="9 11" id="KW-0057">Aromatic amino acid biosynthesis</keyword>
<keyword evidence="11" id="KW-0963">Cytoplasm</keyword>
<evidence type="ECO:0000256" key="6">
    <source>
        <dbReference type="ARBA" id="ARBA00022741"/>
    </source>
</evidence>
<dbReference type="Gene3D" id="3.40.50.300">
    <property type="entry name" value="P-loop containing nucleotide triphosphate hydrolases"/>
    <property type="match status" value="1"/>
</dbReference>
<comment type="subcellular location">
    <subcellularLocation>
        <location evidence="11">Cytoplasm</location>
    </subcellularLocation>
</comment>
<gene>
    <name evidence="11" type="primary">aroK</name>
    <name evidence="13" type="ORF">SMD27_06340</name>
</gene>
<comment type="subunit">
    <text evidence="11">Monomer.</text>
</comment>
<evidence type="ECO:0000256" key="9">
    <source>
        <dbReference type="ARBA" id="ARBA00023141"/>
    </source>
</evidence>
<evidence type="ECO:0000256" key="12">
    <source>
        <dbReference type="SAM" id="MobiDB-lite"/>
    </source>
</evidence>
<dbReference type="PRINTS" id="PR01100">
    <property type="entry name" value="SHIKIMTKNASE"/>
</dbReference>
<evidence type="ECO:0000256" key="10">
    <source>
        <dbReference type="ARBA" id="ARBA00048567"/>
    </source>
</evidence>
<feature type="region of interest" description="Disordered" evidence="12">
    <location>
        <begin position="1"/>
        <end position="26"/>
    </location>
</feature>
<keyword evidence="11" id="KW-0479">Metal-binding</keyword>
<feature type="binding site" evidence="11">
    <location>
        <position position="56"/>
    </location>
    <ligand>
        <name>Mg(2+)</name>
        <dbReference type="ChEBI" id="CHEBI:18420"/>
    </ligand>
</feature>
<evidence type="ECO:0000256" key="3">
    <source>
        <dbReference type="ARBA" id="ARBA00012154"/>
    </source>
</evidence>
<dbReference type="GO" id="GO:0004765">
    <property type="term" value="F:shikimate kinase activity"/>
    <property type="evidence" value="ECO:0007669"/>
    <property type="project" value="UniProtKB-EC"/>
</dbReference>
<evidence type="ECO:0000256" key="1">
    <source>
        <dbReference type="ARBA" id="ARBA00004842"/>
    </source>
</evidence>
<evidence type="ECO:0000256" key="2">
    <source>
        <dbReference type="ARBA" id="ARBA00006997"/>
    </source>
</evidence>
<dbReference type="SUPFAM" id="SSF52540">
    <property type="entry name" value="P-loop containing nucleoside triphosphate hydrolases"/>
    <property type="match status" value="1"/>
</dbReference>
<dbReference type="PANTHER" id="PTHR21087:SF16">
    <property type="entry name" value="SHIKIMATE KINASE 1, CHLOROPLASTIC"/>
    <property type="match status" value="1"/>
</dbReference>
<dbReference type="PROSITE" id="PS01128">
    <property type="entry name" value="SHIKIMATE_KINASE"/>
    <property type="match status" value="1"/>
</dbReference>
<comment type="caution">
    <text evidence="11">Lacks conserved residue(s) required for the propagation of feature annotation.</text>
</comment>